<reference evidence="3 4" key="1">
    <citation type="submission" date="2020-03" db="EMBL/GenBank/DDBJ databases">
        <title>Draft Genome Sequence of 2-Methylisoborneol Producing Pseudanabaena yagii Strain GIHE-NHR1 Isolated from North Han River in South Korea.</title>
        <authorList>
            <person name="Jeong J."/>
        </authorList>
    </citation>
    <scope>NUCLEOTIDE SEQUENCE [LARGE SCALE GENOMIC DNA]</scope>
    <source>
        <strain evidence="3 4">GIHE-NHR1</strain>
    </source>
</reference>
<sequence length="207" mass="23322">MTDQPKNSENQQSQVEQTQKKNSQLSDSNTSQGTRKSKFPKIGLPKFKIPKLGLPKFKINLTVLSDKKRNFLWLWLLTILASYACMGYFLSILMTIPSRKNLAIAGFTIVALLPTITGLADYELMKWGYFLSGLLIVGGLIFVVKIKFYFMVLAIMSWLGITAIAFVGESLIKNKHKFIIAIMILTIPCLLGLGIGWQIWKLATQWS</sequence>
<dbReference type="EMBL" id="JAAVJL010000001">
    <property type="protein sequence ID" value="NMF56453.1"/>
    <property type="molecule type" value="Genomic_DNA"/>
</dbReference>
<accession>A0ABX1LK10</accession>
<feature type="region of interest" description="Disordered" evidence="1">
    <location>
        <begin position="1"/>
        <end position="41"/>
    </location>
</feature>
<feature type="compositionally biased region" description="Polar residues" evidence="1">
    <location>
        <begin position="1"/>
        <end position="34"/>
    </location>
</feature>
<proteinExistence type="predicted"/>
<dbReference type="RefSeq" id="WP_169361600.1">
    <property type="nucleotide sequence ID" value="NZ_JAAVJL010000001.1"/>
</dbReference>
<evidence type="ECO:0000256" key="2">
    <source>
        <dbReference type="SAM" id="Phobius"/>
    </source>
</evidence>
<feature type="transmembrane region" description="Helical" evidence="2">
    <location>
        <begin position="102"/>
        <end position="120"/>
    </location>
</feature>
<protein>
    <submittedName>
        <fullName evidence="3">Uncharacterized protein</fullName>
    </submittedName>
</protein>
<keyword evidence="2" id="KW-1133">Transmembrane helix</keyword>
<evidence type="ECO:0000256" key="1">
    <source>
        <dbReference type="SAM" id="MobiDB-lite"/>
    </source>
</evidence>
<name>A0ABX1LK10_9CYAN</name>
<gene>
    <name evidence="3" type="ORF">HC246_00025</name>
</gene>
<comment type="caution">
    <text evidence="3">The sequence shown here is derived from an EMBL/GenBank/DDBJ whole genome shotgun (WGS) entry which is preliminary data.</text>
</comment>
<feature type="transmembrane region" description="Helical" evidence="2">
    <location>
        <begin position="179"/>
        <end position="200"/>
    </location>
</feature>
<dbReference type="Proteomes" id="UP000738376">
    <property type="component" value="Unassembled WGS sequence"/>
</dbReference>
<feature type="transmembrane region" description="Helical" evidence="2">
    <location>
        <begin position="71"/>
        <end position="96"/>
    </location>
</feature>
<feature type="transmembrane region" description="Helical" evidence="2">
    <location>
        <begin position="127"/>
        <end position="144"/>
    </location>
</feature>
<keyword evidence="4" id="KW-1185">Reference proteome</keyword>
<organism evidence="3 4">
    <name type="scientific">Pseudanabaena yagii GIHE-NHR1</name>
    <dbReference type="NCBI Taxonomy" id="2722753"/>
    <lineage>
        <taxon>Bacteria</taxon>
        <taxon>Bacillati</taxon>
        <taxon>Cyanobacteriota</taxon>
        <taxon>Cyanophyceae</taxon>
        <taxon>Pseudanabaenales</taxon>
        <taxon>Pseudanabaenaceae</taxon>
        <taxon>Pseudanabaena</taxon>
        <taxon>Pseudanabaena yagii</taxon>
    </lineage>
</organism>
<feature type="transmembrane region" description="Helical" evidence="2">
    <location>
        <begin position="150"/>
        <end position="167"/>
    </location>
</feature>
<evidence type="ECO:0000313" key="3">
    <source>
        <dbReference type="EMBL" id="NMF56453.1"/>
    </source>
</evidence>
<evidence type="ECO:0000313" key="4">
    <source>
        <dbReference type="Proteomes" id="UP000738376"/>
    </source>
</evidence>
<keyword evidence="2" id="KW-0472">Membrane</keyword>
<keyword evidence="2" id="KW-0812">Transmembrane</keyword>